<feature type="domain" description="Deltamethrin resistance protein prag01" evidence="1">
    <location>
        <begin position="32"/>
        <end position="76"/>
    </location>
</feature>
<evidence type="ECO:0000259" key="1">
    <source>
        <dbReference type="Pfam" id="PF16020"/>
    </source>
</evidence>
<proteinExistence type="predicted"/>
<reference evidence="3" key="1">
    <citation type="submission" date="2025-08" db="UniProtKB">
        <authorList>
            <consortium name="RefSeq"/>
        </authorList>
    </citation>
    <scope>IDENTIFICATION</scope>
</reference>
<dbReference type="AlphaFoldDB" id="A0AAJ7L762"/>
<dbReference type="Proteomes" id="UP000694867">
    <property type="component" value="Unplaced"/>
</dbReference>
<organism evidence="2 3">
    <name type="scientific">Galendromus occidentalis</name>
    <name type="common">western predatory mite</name>
    <dbReference type="NCBI Taxonomy" id="34638"/>
    <lineage>
        <taxon>Eukaryota</taxon>
        <taxon>Metazoa</taxon>
        <taxon>Ecdysozoa</taxon>
        <taxon>Arthropoda</taxon>
        <taxon>Chelicerata</taxon>
        <taxon>Arachnida</taxon>
        <taxon>Acari</taxon>
        <taxon>Parasitiformes</taxon>
        <taxon>Mesostigmata</taxon>
        <taxon>Gamasina</taxon>
        <taxon>Phytoseioidea</taxon>
        <taxon>Phytoseiidae</taxon>
        <taxon>Typhlodrominae</taxon>
        <taxon>Galendromus</taxon>
    </lineage>
</organism>
<gene>
    <name evidence="3" type="primary">LOC100902421</name>
</gene>
<name>A0AAJ7L762_9ACAR</name>
<accession>A0AAJ7L762</accession>
<sequence length="86" mass="9281">MNAALRKVIPPTARLTRSISDRIANHKVPTYDELPKPSGSWQEGYAKQAAYGNKVLAIGTSFFVATVGYVVSTNVFTDLLGPKIGN</sequence>
<dbReference type="InterPro" id="IPR031973">
    <property type="entry name" value="Deltameth_res_prag01"/>
</dbReference>
<dbReference type="KEGG" id="goe:100902421"/>
<evidence type="ECO:0000313" key="3">
    <source>
        <dbReference type="RefSeq" id="XP_018496172.1"/>
    </source>
</evidence>
<protein>
    <submittedName>
        <fullName evidence="3">Uncharacterized protein LOC100902421</fullName>
    </submittedName>
</protein>
<dbReference type="GeneID" id="100902421"/>
<evidence type="ECO:0000313" key="2">
    <source>
        <dbReference type="Proteomes" id="UP000694867"/>
    </source>
</evidence>
<dbReference type="Pfam" id="PF16020">
    <property type="entry name" value="Deltameth_res"/>
    <property type="match status" value="1"/>
</dbReference>
<keyword evidence="2" id="KW-1185">Reference proteome</keyword>
<dbReference type="RefSeq" id="XP_018496172.1">
    <property type="nucleotide sequence ID" value="XM_018640656.1"/>
</dbReference>